<reference evidence="14" key="1">
    <citation type="submission" date="2022-11" db="UniProtKB">
        <authorList>
            <consortium name="WormBaseParasite"/>
        </authorList>
    </citation>
    <scope>IDENTIFICATION</scope>
</reference>
<evidence type="ECO:0000259" key="8">
    <source>
        <dbReference type="Pfam" id="PF12842"/>
    </source>
</evidence>
<dbReference type="GO" id="GO:0030015">
    <property type="term" value="C:CCR4-NOT core complex"/>
    <property type="evidence" value="ECO:0007669"/>
    <property type="project" value="InterPro"/>
</dbReference>
<dbReference type="InterPro" id="IPR024557">
    <property type="entry name" value="CNOT1_dom_4"/>
</dbReference>
<feature type="domain" description="CCR4-NOT transcription complex subunit 1 HEAT repeat" evidence="11">
    <location>
        <begin position="260"/>
        <end position="392"/>
    </location>
</feature>
<dbReference type="Pfam" id="PF16418">
    <property type="entry name" value="CNOT1_HEAT"/>
    <property type="match status" value="1"/>
</dbReference>
<keyword evidence="3" id="KW-0805">Transcription regulation</keyword>
<dbReference type="InterPro" id="IPR032193">
    <property type="entry name" value="CNOT1_TTP_bind"/>
</dbReference>
<dbReference type="WBParaSite" id="ACRNAN_scaffold1199.g25602.t1">
    <property type="protein sequence ID" value="ACRNAN_scaffold1199.g25602.t1"/>
    <property type="gene ID" value="ACRNAN_scaffold1199.g25602"/>
</dbReference>
<dbReference type="PANTHER" id="PTHR13162:SF8">
    <property type="entry name" value="CCR4-NOT TRANSCRIPTION COMPLEX SUBUNIT 1"/>
    <property type="match status" value="1"/>
</dbReference>
<dbReference type="FunFam" id="1.25.40.180:FF:000012">
    <property type="entry name" value="Ccr4-Not transcription complex subunit"/>
    <property type="match status" value="1"/>
</dbReference>
<feature type="domain" description="CCR4-NOT transcription complex subunit 1 TTP binding" evidence="10">
    <location>
        <begin position="605"/>
        <end position="771"/>
    </location>
</feature>
<dbReference type="GO" id="GO:0005634">
    <property type="term" value="C:nucleus"/>
    <property type="evidence" value="ECO:0007669"/>
    <property type="project" value="UniProtKB-SubCell"/>
</dbReference>
<name>A0A914CMP0_9BILA</name>
<feature type="domain" description="CCR4-Not complex component Not1 C-terminal" evidence="7">
    <location>
        <begin position="1797"/>
        <end position="2155"/>
    </location>
</feature>
<keyword evidence="5" id="KW-0539">Nucleus</keyword>
<comment type="subcellular location">
    <subcellularLocation>
        <location evidence="1">Nucleus</location>
    </subcellularLocation>
</comment>
<comment type="similarity">
    <text evidence="6">Belongs to the CNOT1 family.</text>
</comment>
<feature type="domain" description="CCR4-NOT transcription complex subunit 1-like NOT1 connector" evidence="12">
    <location>
        <begin position="1411"/>
        <end position="1586"/>
    </location>
</feature>
<evidence type="ECO:0000259" key="11">
    <source>
        <dbReference type="Pfam" id="PF16418"/>
    </source>
</evidence>
<dbReference type="InterPro" id="IPR038535">
    <property type="entry name" value="CNOT1_TTP_bind_sf"/>
</dbReference>
<dbReference type="Proteomes" id="UP000887540">
    <property type="component" value="Unplaced"/>
</dbReference>
<dbReference type="InterPro" id="IPR007196">
    <property type="entry name" value="CCR4-Not_Not1_C"/>
</dbReference>
<evidence type="ECO:0000259" key="7">
    <source>
        <dbReference type="Pfam" id="PF04054"/>
    </source>
</evidence>
<dbReference type="InterPro" id="IPR040398">
    <property type="entry name" value="Not1"/>
</dbReference>
<keyword evidence="13" id="KW-1185">Reference proteome</keyword>
<evidence type="ECO:0000256" key="3">
    <source>
        <dbReference type="ARBA" id="ARBA00023015"/>
    </source>
</evidence>
<evidence type="ECO:0000256" key="4">
    <source>
        <dbReference type="ARBA" id="ARBA00023163"/>
    </source>
</evidence>
<dbReference type="Gene3D" id="1.25.40.180">
    <property type="match status" value="1"/>
</dbReference>
<dbReference type="Pfam" id="PF16417">
    <property type="entry name" value="CNOT1_TTP_bind"/>
    <property type="match status" value="1"/>
</dbReference>
<sequence length="2171" mass="244782">MDILGVRNPNMMAPQMMPELGINFTNNIDICKDHIMKILAEERDNLDPILVARLISIIILNHRHQTPGTRETLILNALFDSSSTSWNAKVFVTAVKQLAPTLNWVDVLANLDQPLFNVRNKHALQLLTQIFLEAFDSDYGRMHLISQNLYRIWNGNKAGQLSWIAQIVQNSDVFCFADLPHRPVNCSSLKVLPDDNNKDIGNWRCLELVEVLLRLSELSPLYNSACALLKPPGPISMCPDVLMLALVQVPPPITNLRMILIKQLLPIFIMGHANAVPVLNAAWNADASLKQIVKQLILQAFLDYYGNGDDQTRLTRVLEIAHELKPNGLTELFALNQFQFVIDLACLAARRDFLKLDKFLDDKINEYGDAFAQSISFYLKRKCPMGLKAPGALPERDAQTLLSALQLRATYSTVIANELNQLTSHFRTLQLKYEEAVMAQRMPIDASNQASYNPLLGSVPANSSFPNVRPQEASTQFLNRQSSFLNNPIKAPADPMKNNMFGGGLPGLSSPLGSFDALRASPQLQRNPQIGAYSGAMPFRGPSGGMSGWNSIPSTIPTNSVTPFGFKSQLPMNRDPFSTTPSLVASSQSRADVLSNLNPSRSDENSFAALQFSDDIQEAANRYFQQIYARCDSMTIQDFINKLKAFKSSPDQRDKDILTCIIKNLFDEYRFFHEYPGRELKTTAELYGGIIREGIVANIQFAIALRRVIESLQSEMGSTLWNFGVVALNACRACLFRYPKVCQMLKNVSSFERFPAPLKEYIIHGEQNQLPPSHIPEEETEKSVAAQSTTAASNFKVPNRGGTSILTTANVDILLNAIEREGTQLKDPPAEVVEKVAFLCNNLSQTNLAKKTDEMNMIIQENGEDFTRWLARYLVTKRVTLEQNFQPLYNNFLIALNDPVLDKCIKEETYRNIKVLLRSDKRHAASNFGDRQLLKNLGHWLGTITIARDRPIITNELDLKSLLLEAFYKGQQELLYVVPFVAKVLLSCTKSSVFAPKCSWIGGILNVLAEIHNEPDLKLNLKFEIEVLCKDLKADLQSLETRNILKDTERLLRVPQQLGDLALLKQPDSVPVRASPMLLQARLAGARTETPTTMGGQNLTVSHLATPVSDSEASISQATSETYAQPSMPPTTATLNYNDINVLSLDGLMQYLNIPNTLPLFLMHPALQHICKPAISQAVKELIGGITDRAINVAITVTEEICKKDFALDQEEQNMRRASQQMMRSMTAAMASITCREPLANTIHGYLKQFFYNQLPTSASNPNEMKLIEEAAIIITENNLEVAINFIVKTACEKATVELDKSFEKEYSERQACAKEGKPFPTNPSVLEIQEALPESIRIKVGPVTQEQMKIYDDYSSKICGFRPTRVEDMLVDFAKMRTDTGTTPMPFNDAEQFQNQLQLIVREVDTLLIHNQPASMSKAYVAISETRDVIHMLAKNHKDPFAMSNLISRLVDRFLFAYEVNPEAMRASNSAELNERLRELFLGIFRILLSQVEPNTLIRRITRAVMDCSHEYRFNADAMDVIIKHQLINISLFDQHLKALMDNGSNFQATYFAQKIVKLYLLDQTRFVPVANIFPHTCDVLSKLQPMLASSQLSTTSFTPNVELGGIGSSRPASTTIPQHGFGMEKPSFMGMETPMDRRLLGQDADMQQKVELILREWINICYTPITLRDPQQALAMILRMMHEQGVLSTDQEITRFFKLCADLCIDVSYKLLRSEQGVEKSAYVRQRCYYTLDAFVKLTCLMIKFSDGAQHTTKINLLKKVLAILTQALHTDHETKHENFNGMMFQRILISMFNELTAPDPLLEPIAWNILECFGQALFVVQPRRVPGFVYHWLDIVGHRNVIGKLLSDTSDIAKTGAMYTQLLLCHLKFLAPYLRNIQLTKSIQLLYKGTLRVLLVVLHDFPDLLCEFHYVICDVIPPNCVQLRNLILSAYPRNMRLPDPFTQNMEAIETLNEMAENPKTHREIAGIIDVNLRAKLDEYLETRSAVNFLSELPGYLQVGNTPGMKYNSTVMSSIVLYVGAKAIDAIHDKGQRISLASIAHTANMDVFQSLAVSLCPEGRYLLFNSIANQLRYPNSHTHYFSCTLLYLFLEANIEVIQEQITRILFERLVALRPHPWGLLITFIELIRNPQYKFWVHEFVRCAPEIERLFLSIANSVTPNRQQSTSNIA</sequence>
<dbReference type="InterPro" id="IPR032194">
    <property type="entry name" value="CNOT1_HEAT"/>
</dbReference>
<dbReference type="Gene3D" id="1.25.40.800">
    <property type="match status" value="1"/>
</dbReference>
<evidence type="ECO:0000259" key="12">
    <source>
        <dbReference type="Pfam" id="PF25097"/>
    </source>
</evidence>
<dbReference type="Pfam" id="PF12842">
    <property type="entry name" value="DUF3819"/>
    <property type="match status" value="1"/>
</dbReference>
<evidence type="ECO:0000313" key="13">
    <source>
        <dbReference type="Proteomes" id="UP000887540"/>
    </source>
</evidence>
<dbReference type="GO" id="GO:0017148">
    <property type="term" value="P:negative regulation of translation"/>
    <property type="evidence" value="ECO:0007669"/>
    <property type="project" value="InterPro"/>
</dbReference>
<dbReference type="Pfam" id="PF25097">
    <property type="entry name" value="ARM_Cnot1"/>
    <property type="match status" value="1"/>
</dbReference>
<accession>A0A914CMP0</accession>
<proteinExistence type="inferred from homology"/>
<dbReference type="Gene3D" id="1.25.40.790">
    <property type="match status" value="1"/>
</dbReference>
<dbReference type="Pfam" id="PF04054">
    <property type="entry name" value="Not1"/>
    <property type="match status" value="1"/>
</dbReference>
<dbReference type="GO" id="GO:0000289">
    <property type="term" value="P:nuclear-transcribed mRNA poly(A) tail shortening"/>
    <property type="evidence" value="ECO:0007669"/>
    <property type="project" value="UniProtKB-ARBA"/>
</dbReference>
<dbReference type="GO" id="GO:0060090">
    <property type="term" value="F:molecular adaptor activity"/>
    <property type="evidence" value="ECO:0007669"/>
    <property type="project" value="TreeGrafter"/>
</dbReference>
<dbReference type="PANTHER" id="PTHR13162">
    <property type="entry name" value="CCR4-NOT TRANSCRIPTION COMPLEX"/>
    <property type="match status" value="1"/>
</dbReference>
<dbReference type="InterPro" id="IPR055454">
    <property type="entry name" value="CNOT1-like_NOT1_connector"/>
</dbReference>
<keyword evidence="2" id="KW-0678">Repressor</keyword>
<dbReference type="Gene3D" id="1.25.40.840">
    <property type="entry name" value="CCR4-NOT transcription complex subunit 1 TTP binding domain"/>
    <property type="match status" value="1"/>
</dbReference>
<dbReference type="FunFam" id="1.25.40.800:FF:000001">
    <property type="entry name" value="CCR4-NOT transcription complex subunit 1"/>
    <property type="match status" value="1"/>
</dbReference>
<evidence type="ECO:0000259" key="10">
    <source>
        <dbReference type="Pfam" id="PF16417"/>
    </source>
</evidence>
<evidence type="ECO:0000259" key="9">
    <source>
        <dbReference type="Pfam" id="PF16415"/>
    </source>
</evidence>
<evidence type="ECO:0000256" key="1">
    <source>
        <dbReference type="ARBA" id="ARBA00004123"/>
    </source>
</evidence>
<feature type="domain" description="CCR4-NOT transcription complex subunit 1" evidence="8">
    <location>
        <begin position="1165"/>
        <end position="1312"/>
    </location>
</feature>
<protein>
    <submittedName>
        <fullName evidence="14">CCR4-NOT transcription complex subunit 1</fullName>
    </submittedName>
</protein>
<evidence type="ECO:0000256" key="5">
    <source>
        <dbReference type="ARBA" id="ARBA00023242"/>
    </source>
</evidence>
<evidence type="ECO:0000256" key="6">
    <source>
        <dbReference type="ARBA" id="ARBA00025717"/>
    </source>
</evidence>
<dbReference type="GO" id="GO:0000932">
    <property type="term" value="C:P-body"/>
    <property type="evidence" value="ECO:0007669"/>
    <property type="project" value="TreeGrafter"/>
</dbReference>
<evidence type="ECO:0000256" key="2">
    <source>
        <dbReference type="ARBA" id="ARBA00022491"/>
    </source>
</evidence>
<dbReference type="InterPro" id="IPR032191">
    <property type="entry name" value="CNOT1_CAF1_bind"/>
</dbReference>
<organism evidence="13 14">
    <name type="scientific">Acrobeloides nanus</name>
    <dbReference type="NCBI Taxonomy" id="290746"/>
    <lineage>
        <taxon>Eukaryota</taxon>
        <taxon>Metazoa</taxon>
        <taxon>Ecdysozoa</taxon>
        <taxon>Nematoda</taxon>
        <taxon>Chromadorea</taxon>
        <taxon>Rhabditida</taxon>
        <taxon>Tylenchina</taxon>
        <taxon>Cephalobomorpha</taxon>
        <taxon>Cephaloboidea</taxon>
        <taxon>Cephalobidae</taxon>
        <taxon>Acrobeloides</taxon>
    </lineage>
</organism>
<evidence type="ECO:0000313" key="14">
    <source>
        <dbReference type="WBParaSite" id="ACRNAN_scaffold1199.g25602.t1"/>
    </source>
</evidence>
<dbReference type="Pfam" id="PF16415">
    <property type="entry name" value="CNOT1_CAF1_bind"/>
    <property type="match status" value="1"/>
</dbReference>
<keyword evidence="4" id="KW-0804">Transcription</keyword>
<feature type="domain" description="CCR4-NOT transcription complex subunit 1 CAF1-binding" evidence="9">
    <location>
        <begin position="825"/>
        <end position="1050"/>
    </location>
</feature>